<dbReference type="InterPro" id="IPR006104">
    <property type="entry name" value="Glyco_hydro_2_N"/>
</dbReference>
<evidence type="ECO:0000259" key="6">
    <source>
        <dbReference type="Pfam" id="PF02836"/>
    </source>
</evidence>
<dbReference type="GO" id="GO:0004553">
    <property type="term" value="F:hydrolase activity, hydrolyzing O-glycosyl compounds"/>
    <property type="evidence" value="ECO:0007669"/>
    <property type="project" value="InterPro"/>
</dbReference>
<dbReference type="InterPro" id="IPR013783">
    <property type="entry name" value="Ig-like_fold"/>
</dbReference>
<evidence type="ECO:0000259" key="7">
    <source>
        <dbReference type="Pfam" id="PF02837"/>
    </source>
</evidence>
<dbReference type="RefSeq" id="WP_129131306.1">
    <property type="nucleotide sequence ID" value="NZ_SDHW01000003.1"/>
</dbReference>
<feature type="signal peptide" evidence="4">
    <location>
        <begin position="1"/>
        <end position="18"/>
    </location>
</feature>
<evidence type="ECO:0000256" key="3">
    <source>
        <dbReference type="ARBA" id="ARBA00023295"/>
    </source>
</evidence>
<evidence type="ECO:0000313" key="11">
    <source>
        <dbReference type="Proteomes" id="UP000290204"/>
    </source>
</evidence>
<dbReference type="InterPro" id="IPR021720">
    <property type="entry name" value="Malectin_dom"/>
</dbReference>
<dbReference type="Pfam" id="PF02837">
    <property type="entry name" value="Glyco_hydro_2_N"/>
    <property type="match status" value="1"/>
</dbReference>
<evidence type="ECO:0000259" key="9">
    <source>
        <dbReference type="Pfam" id="PF16355"/>
    </source>
</evidence>
<dbReference type="InterPro" id="IPR032311">
    <property type="entry name" value="DUF4982"/>
</dbReference>
<protein>
    <submittedName>
        <fullName evidence="10">DUF4982 domain-containing protein</fullName>
    </submittedName>
</protein>
<dbReference type="Gene3D" id="2.60.40.10">
    <property type="entry name" value="Immunoglobulins"/>
    <property type="match status" value="2"/>
</dbReference>
<comment type="similarity">
    <text evidence="1">Belongs to the glycosyl hydrolase 2 family.</text>
</comment>
<dbReference type="Gene3D" id="2.60.120.430">
    <property type="entry name" value="Galactose-binding lectin"/>
    <property type="match status" value="1"/>
</dbReference>
<dbReference type="SUPFAM" id="SSF49303">
    <property type="entry name" value="beta-Galactosidase/glucuronidase domain"/>
    <property type="match status" value="1"/>
</dbReference>
<evidence type="ECO:0000256" key="4">
    <source>
        <dbReference type="SAM" id="SignalP"/>
    </source>
</evidence>
<evidence type="ECO:0000256" key="2">
    <source>
        <dbReference type="ARBA" id="ARBA00022801"/>
    </source>
</evidence>
<dbReference type="InterPro" id="IPR006101">
    <property type="entry name" value="Glyco_hydro_2"/>
</dbReference>
<feature type="domain" description="Glycoside hydrolase family 2 catalytic" evidence="6">
    <location>
        <begin position="293"/>
        <end position="591"/>
    </location>
</feature>
<name>A0A4V1M7H9_9BACT</name>
<dbReference type="Pfam" id="PF02836">
    <property type="entry name" value="Glyco_hydro_2_C"/>
    <property type="match status" value="1"/>
</dbReference>
<evidence type="ECO:0000256" key="1">
    <source>
        <dbReference type="ARBA" id="ARBA00007401"/>
    </source>
</evidence>
<dbReference type="Pfam" id="PF16355">
    <property type="entry name" value="DUF4982"/>
    <property type="match status" value="1"/>
</dbReference>
<accession>A0A4V1M7H9</accession>
<dbReference type="InterPro" id="IPR051913">
    <property type="entry name" value="GH2_Domain-Containing"/>
</dbReference>
<dbReference type="InterPro" id="IPR036156">
    <property type="entry name" value="Beta-gal/glucu_dom_sf"/>
</dbReference>
<dbReference type="PANTHER" id="PTHR42732">
    <property type="entry name" value="BETA-GALACTOSIDASE"/>
    <property type="match status" value="1"/>
</dbReference>
<dbReference type="Pfam" id="PF11721">
    <property type="entry name" value="Malectin"/>
    <property type="match status" value="1"/>
</dbReference>
<dbReference type="Pfam" id="PF00703">
    <property type="entry name" value="Glyco_hydro_2"/>
    <property type="match status" value="1"/>
</dbReference>
<keyword evidence="2" id="KW-0378">Hydrolase</keyword>
<dbReference type="EMBL" id="SDHW01000003">
    <property type="protein sequence ID" value="RXK59932.1"/>
    <property type="molecule type" value="Genomic_DNA"/>
</dbReference>
<feature type="domain" description="Glycoside hydrolase family 2 immunoglobulin-like beta-sandwich" evidence="5">
    <location>
        <begin position="180"/>
        <end position="285"/>
    </location>
</feature>
<dbReference type="InterPro" id="IPR017853">
    <property type="entry name" value="GH"/>
</dbReference>
<dbReference type="SUPFAM" id="SSF49785">
    <property type="entry name" value="Galactose-binding domain-like"/>
    <property type="match status" value="1"/>
</dbReference>
<keyword evidence="4" id="KW-0732">Signal</keyword>
<proteinExistence type="inferred from homology"/>
<dbReference type="PANTHER" id="PTHR42732:SF1">
    <property type="entry name" value="BETA-MANNOSIDASE"/>
    <property type="match status" value="1"/>
</dbReference>
<sequence length="877" mass="99361">MKFILSLYGLLLTGFIYAQPAAITNINHDWLFAKENKPAQAKWEPVQLPHTWNTDDVMDDVPGYYRGVGLYKRKLPINKKLKGKQIYLLFEGANQFAEVFINGKKAGEHTGGYSAFSIAITDFVNFEKENELLVKVDNSFNQDIPPLSADFTFYGGLYRDVWLKVVDAVHFSVQENGQYITTPSVNAKNVTVEVQTVINNSESVSRKIKINTFVRNKKGIVVASSLQQVQIKPGTVHSFRQPVINVKSPQLWSPELPYLYTVTSEIKDAVTGKLLDVVTNKLGFRWFHFDAAKGFFLNDKPVKLVGTSRHQDHKGLGNAVPDKLVVKDILLLKKMGGNFLRVAHYPQDPSVLAACDSLGILTSVEIPVVNEITETETFYSNCLAMQAEMIRQHYNHPSVIIWCYMNEVLLRPHYNNDKEKQKNYFAAITKLAKALDSVTRKEDPSRYTMIAHHGDYKRYNETGLNNIAMIVGWNLYSGWYGPNMSDFPVFLDTFHKRHPNTPIVVSEYGADADPRIRSTAPVRFDKSVEYTTKLHQYYFTEMMKRPFVAAAMIWNLADFNSETRVESMPHINNKGLLEWDRTAKDPYYYYQAMLSKNAFIKIMGASTIAGIADSSNLICTRQVQVAANIDEVELILNGQTIGKKKTVDGLSEWQLPFKNGNNVIEVKGEFAGKMHSDKKIVTFLLQSHHFDQVLKFEQLNILLGAKRYFVDDEKQQWIPDQPYKEGSWGFIGGKIFQIPNSNRLPYGTDKNIAGTNNDPVYQTQQIGIKKYRLDLPAGDYELTLHFAELLGGQVKELPYNLTDPERIEPNGKRIFNVYINGNLLLDNFDIAAQYGSATAVSKKVKVSVTGNTGIEIDFRSVEGEPILNALQVKKLNK</sequence>
<organism evidence="10 11">
    <name type="scientific">Lacibacter luteus</name>
    <dbReference type="NCBI Taxonomy" id="2508719"/>
    <lineage>
        <taxon>Bacteria</taxon>
        <taxon>Pseudomonadati</taxon>
        <taxon>Bacteroidota</taxon>
        <taxon>Chitinophagia</taxon>
        <taxon>Chitinophagales</taxon>
        <taxon>Chitinophagaceae</taxon>
        <taxon>Lacibacter</taxon>
    </lineage>
</organism>
<evidence type="ECO:0000313" key="10">
    <source>
        <dbReference type="EMBL" id="RXK59932.1"/>
    </source>
</evidence>
<dbReference type="Proteomes" id="UP000290204">
    <property type="component" value="Unassembled WGS sequence"/>
</dbReference>
<feature type="domain" description="DUF4982" evidence="9">
    <location>
        <begin position="622"/>
        <end position="669"/>
    </location>
</feature>
<evidence type="ECO:0000259" key="8">
    <source>
        <dbReference type="Pfam" id="PF11721"/>
    </source>
</evidence>
<evidence type="ECO:0000259" key="5">
    <source>
        <dbReference type="Pfam" id="PF00703"/>
    </source>
</evidence>
<dbReference type="SUPFAM" id="SSF51445">
    <property type="entry name" value="(Trans)glycosidases"/>
    <property type="match status" value="1"/>
</dbReference>
<dbReference type="Gene3D" id="2.60.120.260">
    <property type="entry name" value="Galactose-binding domain-like"/>
    <property type="match status" value="1"/>
</dbReference>
<dbReference type="PRINTS" id="PR00132">
    <property type="entry name" value="GLHYDRLASE2"/>
</dbReference>
<gene>
    <name evidence="10" type="ORF">ESA94_12855</name>
</gene>
<dbReference type="AlphaFoldDB" id="A0A4V1M7H9"/>
<dbReference type="OrthoDB" id="9801077at2"/>
<feature type="domain" description="Glycosyl hydrolases family 2 sugar binding" evidence="7">
    <location>
        <begin position="63"/>
        <end position="163"/>
    </location>
</feature>
<keyword evidence="3" id="KW-0326">Glycosidase</keyword>
<dbReference type="InterPro" id="IPR006102">
    <property type="entry name" value="Ig-like_GH2"/>
</dbReference>
<dbReference type="Gene3D" id="3.20.20.80">
    <property type="entry name" value="Glycosidases"/>
    <property type="match status" value="1"/>
</dbReference>
<feature type="chain" id="PRO_5020506334" evidence="4">
    <location>
        <begin position="19"/>
        <end position="877"/>
    </location>
</feature>
<comment type="caution">
    <text evidence="10">The sequence shown here is derived from an EMBL/GenBank/DDBJ whole genome shotgun (WGS) entry which is preliminary data.</text>
</comment>
<keyword evidence="11" id="KW-1185">Reference proteome</keyword>
<dbReference type="InterPro" id="IPR006103">
    <property type="entry name" value="Glyco_hydro_2_cat"/>
</dbReference>
<dbReference type="GO" id="GO:0005975">
    <property type="term" value="P:carbohydrate metabolic process"/>
    <property type="evidence" value="ECO:0007669"/>
    <property type="project" value="InterPro"/>
</dbReference>
<dbReference type="InterPro" id="IPR008979">
    <property type="entry name" value="Galactose-bd-like_sf"/>
</dbReference>
<feature type="domain" description="Malectin" evidence="8">
    <location>
        <begin position="712"/>
        <end position="852"/>
    </location>
</feature>
<reference evidence="10 11" key="1">
    <citation type="submission" date="2019-01" db="EMBL/GenBank/DDBJ databases">
        <title>Lacibacter sp. strain TTM-7.</title>
        <authorList>
            <person name="Chen W.-M."/>
        </authorList>
    </citation>
    <scope>NUCLEOTIDE SEQUENCE [LARGE SCALE GENOMIC DNA]</scope>
    <source>
        <strain evidence="10 11">TTM-7</strain>
    </source>
</reference>